<dbReference type="EMBL" id="JAGMWT010000002">
    <property type="protein sequence ID" value="KAH7135736.1"/>
    <property type="molecule type" value="Genomic_DNA"/>
</dbReference>
<feature type="region of interest" description="Disordered" evidence="1">
    <location>
        <begin position="305"/>
        <end position="329"/>
    </location>
</feature>
<organism evidence="2 3">
    <name type="scientific">Dendryphion nanum</name>
    <dbReference type="NCBI Taxonomy" id="256645"/>
    <lineage>
        <taxon>Eukaryota</taxon>
        <taxon>Fungi</taxon>
        <taxon>Dikarya</taxon>
        <taxon>Ascomycota</taxon>
        <taxon>Pezizomycotina</taxon>
        <taxon>Dothideomycetes</taxon>
        <taxon>Pleosporomycetidae</taxon>
        <taxon>Pleosporales</taxon>
        <taxon>Torulaceae</taxon>
        <taxon>Dendryphion</taxon>
    </lineage>
</organism>
<feature type="region of interest" description="Disordered" evidence="1">
    <location>
        <begin position="101"/>
        <end position="286"/>
    </location>
</feature>
<reference evidence="2" key="1">
    <citation type="journal article" date="2021" name="Nat. Commun.">
        <title>Genetic determinants of endophytism in the Arabidopsis root mycobiome.</title>
        <authorList>
            <person name="Mesny F."/>
            <person name="Miyauchi S."/>
            <person name="Thiergart T."/>
            <person name="Pickel B."/>
            <person name="Atanasova L."/>
            <person name="Karlsson M."/>
            <person name="Huettel B."/>
            <person name="Barry K.W."/>
            <person name="Haridas S."/>
            <person name="Chen C."/>
            <person name="Bauer D."/>
            <person name="Andreopoulos W."/>
            <person name="Pangilinan J."/>
            <person name="LaButti K."/>
            <person name="Riley R."/>
            <person name="Lipzen A."/>
            <person name="Clum A."/>
            <person name="Drula E."/>
            <person name="Henrissat B."/>
            <person name="Kohler A."/>
            <person name="Grigoriev I.V."/>
            <person name="Martin F.M."/>
            <person name="Hacquard S."/>
        </authorList>
    </citation>
    <scope>NUCLEOTIDE SEQUENCE</scope>
    <source>
        <strain evidence="2">MPI-CAGE-CH-0243</strain>
    </source>
</reference>
<feature type="compositionally biased region" description="Basic and acidic residues" evidence="1">
    <location>
        <begin position="142"/>
        <end position="156"/>
    </location>
</feature>
<evidence type="ECO:0000313" key="3">
    <source>
        <dbReference type="Proteomes" id="UP000700596"/>
    </source>
</evidence>
<sequence length="433" mass="48475">MDSASRLYERLGQIPQDPEDPESLEDMLVCAFGAFERYYVCWKNRGGEFRQDGYDLPPALQEWLFPTDGTSRDFPTLQVVFGRGDEYFASDKLGKLEFKEPEVKKLSPPEESLDKEEKPTLKRSRTISFLRPLSDSSTKSFDPLREAPTRDADRSRSSSISQPLARPQSTSLSTSTSEPLSRSHSPPTETSSSQGSSRRSSFISQPASRPPSISSSRSTSDSLSKPFSPALETSGRESPIESPHHTSTRLKRRSRPLSMSFNPNTFPKIVEGRTLSPATRTQDPYNSNNVTTIAASAHTPCTCGCHSQPPKPKPTYTDASMQTEPESPQRTALHIDTSSNFSSMPSYSNRSSALDIQTPLSEPEILIQKPNPVFMGRMLDYFSNPGYQLGDSLMSSYYYYQEQQQQQQQQVYYEGEGIYRDGWKEEDGVGQVV</sequence>
<feature type="compositionally biased region" description="Polar residues" evidence="1">
    <location>
        <begin position="276"/>
        <end position="286"/>
    </location>
</feature>
<feature type="compositionally biased region" description="Basic residues" evidence="1">
    <location>
        <begin position="246"/>
        <end position="255"/>
    </location>
</feature>
<protein>
    <submittedName>
        <fullName evidence="2">Uncharacterized protein</fullName>
    </submittedName>
</protein>
<evidence type="ECO:0000313" key="2">
    <source>
        <dbReference type="EMBL" id="KAH7135736.1"/>
    </source>
</evidence>
<keyword evidence="3" id="KW-1185">Reference proteome</keyword>
<comment type="caution">
    <text evidence="2">The sequence shown here is derived from an EMBL/GenBank/DDBJ whole genome shotgun (WGS) entry which is preliminary data.</text>
</comment>
<name>A0A9P9IXD7_9PLEO</name>
<feature type="compositionally biased region" description="Polar residues" evidence="1">
    <location>
        <begin position="317"/>
        <end position="329"/>
    </location>
</feature>
<feature type="region of interest" description="Disordered" evidence="1">
    <location>
        <begin position="1"/>
        <end position="20"/>
    </location>
</feature>
<accession>A0A9P9IXD7</accession>
<dbReference type="OrthoDB" id="4120989at2759"/>
<feature type="compositionally biased region" description="Basic and acidic residues" evidence="1">
    <location>
        <begin position="234"/>
        <end position="244"/>
    </location>
</feature>
<feature type="compositionally biased region" description="Low complexity" evidence="1">
    <location>
        <begin position="169"/>
        <end position="226"/>
    </location>
</feature>
<evidence type="ECO:0000256" key="1">
    <source>
        <dbReference type="SAM" id="MobiDB-lite"/>
    </source>
</evidence>
<dbReference type="AlphaFoldDB" id="A0A9P9IXD7"/>
<gene>
    <name evidence="2" type="ORF">B0J11DRAFT_168566</name>
</gene>
<proteinExistence type="predicted"/>
<dbReference type="Proteomes" id="UP000700596">
    <property type="component" value="Unassembled WGS sequence"/>
</dbReference>